<reference evidence="1 2" key="1">
    <citation type="submission" date="2020-10" db="EMBL/GenBank/DDBJ databases">
        <title>Identification of Nocardia species via Next-generation sequencing and recognition of intraspecies genetic diversity.</title>
        <authorList>
            <person name="Li P."/>
            <person name="Li P."/>
            <person name="Lu B."/>
        </authorList>
    </citation>
    <scope>NUCLEOTIDE SEQUENCE [LARGE SCALE GENOMIC DNA]</scope>
    <source>
        <strain evidence="1 2">BJ06-0157</strain>
    </source>
</reference>
<gene>
    <name evidence="1" type="ORF">IU459_08195</name>
</gene>
<protein>
    <submittedName>
        <fullName evidence="1">Uncharacterized protein</fullName>
    </submittedName>
</protein>
<organism evidence="1 2">
    <name type="scientific">Nocardia amamiensis</name>
    <dbReference type="NCBI Taxonomy" id="404578"/>
    <lineage>
        <taxon>Bacteria</taxon>
        <taxon>Bacillati</taxon>
        <taxon>Actinomycetota</taxon>
        <taxon>Actinomycetes</taxon>
        <taxon>Mycobacteriales</taxon>
        <taxon>Nocardiaceae</taxon>
        <taxon>Nocardia</taxon>
    </lineage>
</organism>
<dbReference type="EMBL" id="JADLQX010000005">
    <property type="protein sequence ID" value="MBF6297523.1"/>
    <property type="molecule type" value="Genomic_DNA"/>
</dbReference>
<evidence type="ECO:0000313" key="1">
    <source>
        <dbReference type="EMBL" id="MBF6297523.1"/>
    </source>
</evidence>
<name>A0ABS0CS01_9NOCA</name>
<accession>A0ABS0CS01</accession>
<proteinExistence type="predicted"/>
<dbReference type="RefSeq" id="WP_195128888.1">
    <property type="nucleotide sequence ID" value="NZ_JADLQX010000005.1"/>
</dbReference>
<comment type="caution">
    <text evidence="1">The sequence shown here is derived from an EMBL/GenBank/DDBJ whole genome shotgun (WGS) entry which is preliminary data.</text>
</comment>
<dbReference type="Proteomes" id="UP000702209">
    <property type="component" value="Unassembled WGS sequence"/>
</dbReference>
<evidence type="ECO:0000313" key="2">
    <source>
        <dbReference type="Proteomes" id="UP000702209"/>
    </source>
</evidence>
<keyword evidence="2" id="KW-1185">Reference proteome</keyword>
<sequence length="111" mass="12365">MADPIAESGIPVENWDRWYSFPPETSQEELNSALGTRGADWYGLTSDPHIRLEVFTRGGKVIYAHLNLMDFDPTIYRAQYATPDSLVTSRMVKGGLLGQEDLCDTEIQGIG</sequence>